<dbReference type="Proteomes" id="UP000054771">
    <property type="component" value="Unassembled WGS sequence"/>
</dbReference>
<sequence length="118" mass="13579">MITSGRRGGVRFLGIWQRAWMAATCRPRTSGQSSIYHTTANPQWLDFDSEKEKSPLSQETRDVRWVRPLTVESRGIRNCRCGEIETSKIIYSKRYQGIPEIVSEIYRSVRLSVGKLLS</sequence>
<organism evidence="1 2">
    <name type="scientific">Aspergillus calidoustus</name>
    <dbReference type="NCBI Taxonomy" id="454130"/>
    <lineage>
        <taxon>Eukaryota</taxon>
        <taxon>Fungi</taxon>
        <taxon>Dikarya</taxon>
        <taxon>Ascomycota</taxon>
        <taxon>Pezizomycotina</taxon>
        <taxon>Eurotiomycetes</taxon>
        <taxon>Eurotiomycetidae</taxon>
        <taxon>Eurotiales</taxon>
        <taxon>Aspergillaceae</taxon>
        <taxon>Aspergillus</taxon>
        <taxon>Aspergillus subgen. Nidulantes</taxon>
    </lineage>
</organism>
<accession>A0A0U5FVY7</accession>
<dbReference type="AlphaFoldDB" id="A0A0U5FVY7"/>
<keyword evidence="2" id="KW-1185">Reference proteome</keyword>
<evidence type="ECO:0000313" key="2">
    <source>
        <dbReference type="Proteomes" id="UP000054771"/>
    </source>
</evidence>
<reference evidence="2" key="1">
    <citation type="journal article" date="2016" name="Genome Announc.">
        <title>Draft genome sequences of fungus Aspergillus calidoustus.</title>
        <authorList>
            <person name="Horn F."/>
            <person name="Linde J."/>
            <person name="Mattern D.J."/>
            <person name="Walther G."/>
            <person name="Guthke R."/>
            <person name="Scherlach K."/>
            <person name="Martin K."/>
            <person name="Brakhage A.A."/>
            <person name="Petzke L."/>
            <person name="Valiante V."/>
        </authorList>
    </citation>
    <scope>NUCLEOTIDE SEQUENCE [LARGE SCALE GENOMIC DNA]</scope>
    <source>
        <strain evidence="2">SF006504</strain>
    </source>
</reference>
<dbReference type="EMBL" id="CDMC01000004">
    <property type="protein sequence ID" value="CEL03794.1"/>
    <property type="molecule type" value="Genomic_DNA"/>
</dbReference>
<name>A0A0U5FVY7_ASPCI</name>
<protein>
    <submittedName>
        <fullName evidence="1">Uncharacterized protein</fullName>
    </submittedName>
</protein>
<gene>
    <name evidence="1" type="ORF">ASPCAL04937</name>
</gene>
<proteinExistence type="predicted"/>
<evidence type="ECO:0000313" key="1">
    <source>
        <dbReference type="EMBL" id="CEL03794.1"/>
    </source>
</evidence>